<dbReference type="RefSeq" id="WP_115693430.1">
    <property type="nucleotide sequence ID" value="NZ_CP031417.1"/>
</dbReference>
<evidence type="ECO:0000256" key="1">
    <source>
        <dbReference type="SAM" id="Phobius"/>
    </source>
</evidence>
<dbReference type="Proteomes" id="UP000254889">
    <property type="component" value="Chromosome"/>
</dbReference>
<feature type="transmembrane region" description="Helical" evidence="1">
    <location>
        <begin position="20"/>
        <end position="41"/>
    </location>
</feature>
<sequence length="168" mass="17953">MSDMTHEAGGMGPSHRGVEVGVALAIAAVGVIAVIGSMQIGSGWGADGPQAGFFPFYIGLIIIIASAVNLAKIFLVPDDGAVFANWTQLRQVASVVVPTAVYVSIIPYLGIYVSSVLLIALFMRWLGHYRWSVVAGISVLVPIATFFMFEIWFLVPLPKGPVERMLGF</sequence>
<dbReference type="AlphaFoldDB" id="A0A346A1K4"/>
<dbReference type="InterPro" id="IPR009936">
    <property type="entry name" value="DUF1468"/>
</dbReference>
<evidence type="ECO:0000313" key="4">
    <source>
        <dbReference type="Proteomes" id="UP000254889"/>
    </source>
</evidence>
<dbReference type="OrthoDB" id="6183775at2"/>
<organism evidence="3 4">
    <name type="scientific">Pseudolabrys taiwanensis</name>
    <dbReference type="NCBI Taxonomy" id="331696"/>
    <lineage>
        <taxon>Bacteria</taxon>
        <taxon>Pseudomonadati</taxon>
        <taxon>Pseudomonadota</taxon>
        <taxon>Alphaproteobacteria</taxon>
        <taxon>Hyphomicrobiales</taxon>
        <taxon>Xanthobacteraceae</taxon>
        <taxon>Pseudolabrys</taxon>
    </lineage>
</organism>
<gene>
    <name evidence="3" type="ORF">DW352_22555</name>
</gene>
<name>A0A346A1K4_9HYPH</name>
<feature type="transmembrane region" description="Helical" evidence="1">
    <location>
        <begin position="95"/>
        <end position="121"/>
    </location>
</feature>
<dbReference type="Pfam" id="PF07331">
    <property type="entry name" value="TctB"/>
    <property type="match status" value="1"/>
</dbReference>
<feature type="transmembrane region" description="Helical" evidence="1">
    <location>
        <begin position="53"/>
        <end position="75"/>
    </location>
</feature>
<keyword evidence="1" id="KW-1133">Transmembrane helix</keyword>
<dbReference type="KEGG" id="ptaw:DW352_22555"/>
<feature type="domain" description="DUF1468" evidence="2">
    <location>
        <begin position="22"/>
        <end position="158"/>
    </location>
</feature>
<proteinExistence type="predicted"/>
<accession>A0A346A1K4</accession>
<keyword evidence="4" id="KW-1185">Reference proteome</keyword>
<keyword evidence="1" id="KW-0472">Membrane</keyword>
<evidence type="ECO:0000313" key="3">
    <source>
        <dbReference type="EMBL" id="AXK83051.1"/>
    </source>
</evidence>
<reference evidence="3 4" key="1">
    <citation type="submission" date="2018-07" db="EMBL/GenBank/DDBJ databases">
        <authorList>
            <person name="Quirk P.G."/>
            <person name="Krulwich T.A."/>
        </authorList>
    </citation>
    <scope>NUCLEOTIDE SEQUENCE [LARGE SCALE GENOMIC DNA]</scope>
    <source>
        <strain evidence="3 4">CC-BB4</strain>
    </source>
</reference>
<protein>
    <submittedName>
        <fullName evidence="3">Tripartite tricarboxylate transporter TctB family protein</fullName>
    </submittedName>
</protein>
<feature type="transmembrane region" description="Helical" evidence="1">
    <location>
        <begin position="133"/>
        <end position="155"/>
    </location>
</feature>
<evidence type="ECO:0000259" key="2">
    <source>
        <dbReference type="Pfam" id="PF07331"/>
    </source>
</evidence>
<keyword evidence="1" id="KW-0812">Transmembrane</keyword>
<dbReference type="EMBL" id="CP031417">
    <property type="protein sequence ID" value="AXK83051.1"/>
    <property type="molecule type" value="Genomic_DNA"/>
</dbReference>